<evidence type="ECO:0000313" key="10">
    <source>
        <dbReference type="Proteomes" id="UP001596016"/>
    </source>
</evidence>
<evidence type="ECO:0000256" key="2">
    <source>
        <dbReference type="ARBA" id="ARBA00009347"/>
    </source>
</evidence>
<evidence type="ECO:0000256" key="5">
    <source>
        <dbReference type="RuleBase" id="RU362125"/>
    </source>
</evidence>
<dbReference type="InterPro" id="IPR037069">
    <property type="entry name" value="AcylCoA_DH/ox_N_sf"/>
</dbReference>
<dbReference type="PANTHER" id="PTHR43884">
    <property type="entry name" value="ACYL-COA DEHYDROGENASE"/>
    <property type="match status" value="1"/>
</dbReference>
<evidence type="ECO:0000259" key="7">
    <source>
        <dbReference type="Pfam" id="PF02770"/>
    </source>
</evidence>
<dbReference type="InterPro" id="IPR009075">
    <property type="entry name" value="AcylCo_DH/oxidase_C"/>
</dbReference>
<comment type="cofactor">
    <cofactor evidence="1 5">
        <name>FAD</name>
        <dbReference type="ChEBI" id="CHEBI:57692"/>
    </cofactor>
</comment>
<dbReference type="Proteomes" id="UP001596016">
    <property type="component" value="Unassembled WGS sequence"/>
</dbReference>
<dbReference type="InterPro" id="IPR009100">
    <property type="entry name" value="AcylCoA_DH/oxidase_NM_dom_sf"/>
</dbReference>
<dbReference type="SUPFAM" id="SSF47203">
    <property type="entry name" value="Acyl-CoA dehydrogenase C-terminal domain-like"/>
    <property type="match status" value="1"/>
</dbReference>
<dbReference type="PANTHER" id="PTHR43884:SF12">
    <property type="entry name" value="ISOVALERYL-COA DEHYDROGENASE, MITOCHONDRIAL-RELATED"/>
    <property type="match status" value="1"/>
</dbReference>
<feature type="domain" description="Acyl-CoA dehydrogenase/oxidase C-terminal" evidence="6">
    <location>
        <begin position="228"/>
        <end position="376"/>
    </location>
</feature>
<dbReference type="Pfam" id="PF02770">
    <property type="entry name" value="Acyl-CoA_dh_M"/>
    <property type="match status" value="1"/>
</dbReference>
<dbReference type="Pfam" id="PF00441">
    <property type="entry name" value="Acyl-CoA_dh_1"/>
    <property type="match status" value="1"/>
</dbReference>
<evidence type="ECO:0000259" key="6">
    <source>
        <dbReference type="Pfam" id="PF00441"/>
    </source>
</evidence>
<dbReference type="EMBL" id="JBHSLL010000010">
    <property type="protein sequence ID" value="MFC5384764.1"/>
    <property type="molecule type" value="Genomic_DNA"/>
</dbReference>
<proteinExistence type="inferred from homology"/>
<comment type="caution">
    <text evidence="9">The sequence shown here is derived from an EMBL/GenBank/DDBJ whole genome shotgun (WGS) entry which is preliminary data.</text>
</comment>
<dbReference type="InterPro" id="IPR006091">
    <property type="entry name" value="Acyl-CoA_Oxase/DH_mid-dom"/>
</dbReference>
<name>A0ABW0GTU3_9HYPH</name>
<evidence type="ECO:0000259" key="8">
    <source>
        <dbReference type="Pfam" id="PF02771"/>
    </source>
</evidence>
<evidence type="ECO:0000313" key="9">
    <source>
        <dbReference type="EMBL" id="MFC5384764.1"/>
    </source>
</evidence>
<comment type="similarity">
    <text evidence="2 5">Belongs to the acyl-CoA dehydrogenase family.</text>
</comment>
<evidence type="ECO:0000256" key="3">
    <source>
        <dbReference type="ARBA" id="ARBA00022630"/>
    </source>
</evidence>
<keyword evidence="5" id="KW-0560">Oxidoreductase</keyword>
<organism evidence="9 10">
    <name type="scientific">Aquamicrobium segne</name>
    <dbReference type="NCBI Taxonomy" id="469547"/>
    <lineage>
        <taxon>Bacteria</taxon>
        <taxon>Pseudomonadati</taxon>
        <taxon>Pseudomonadota</taxon>
        <taxon>Alphaproteobacteria</taxon>
        <taxon>Hyphomicrobiales</taxon>
        <taxon>Phyllobacteriaceae</taxon>
        <taxon>Aquamicrobium</taxon>
    </lineage>
</organism>
<keyword evidence="10" id="KW-1185">Reference proteome</keyword>
<dbReference type="PROSITE" id="PS00073">
    <property type="entry name" value="ACYL_COA_DH_2"/>
    <property type="match status" value="1"/>
</dbReference>
<dbReference type="InterPro" id="IPR006089">
    <property type="entry name" value="Acyl-CoA_DH_CS"/>
</dbReference>
<reference evidence="10" key="1">
    <citation type="journal article" date="2019" name="Int. J. Syst. Evol. Microbiol.">
        <title>The Global Catalogue of Microorganisms (GCM) 10K type strain sequencing project: providing services to taxonomists for standard genome sequencing and annotation.</title>
        <authorList>
            <consortium name="The Broad Institute Genomics Platform"/>
            <consortium name="The Broad Institute Genome Sequencing Center for Infectious Disease"/>
            <person name="Wu L."/>
            <person name="Ma J."/>
        </authorList>
    </citation>
    <scope>NUCLEOTIDE SEQUENCE [LARGE SCALE GENOMIC DNA]</scope>
    <source>
        <strain evidence="10">CGMCC 4.1415</strain>
    </source>
</reference>
<dbReference type="Gene3D" id="2.40.110.10">
    <property type="entry name" value="Butyryl-CoA Dehydrogenase, subunit A, domain 2"/>
    <property type="match status" value="1"/>
</dbReference>
<dbReference type="RefSeq" id="WP_378227614.1">
    <property type="nucleotide sequence ID" value="NZ_JBHSLL010000010.1"/>
</dbReference>
<dbReference type="Gene3D" id="1.10.540.10">
    <property type="entry name" value="Acyl-CoA dehydrogenase/oxidase, N-terminal domain"/>
    <property type="match status" value="1"/>
</dbReference>
<dbReference type="InterPro" id="IPR046373">
    <property type="entry name" value="Acyl-CoA_Oxase/DH_mid-dom_sf"/>
</dbReference>
<feature type="domain" description="Acyl-CoA oxidase/dehydrogenase middle" evidence="7">
    <location>
        <begin position="121"/>
        <end position="216"/>
    </location>
</feature>
<dbReference type="SUPFAM" id="SSF56645">
    <property type="entry name" value="Acyl-CoA dehydrogenase NM domain-like"/>
    <property type="match status" value="1"/>
</dbReference>
<keyword evidence="4 5" id="KW-0274">FAD</keyword>
<protein>
    <submittedName>
        <fullName evidence="9">Acyl-CoA dehydrogenase family protein</fullName>
    </submittedName>
</protein>
<dbReference type="Pfam" id="PF02771">
    <property type="entry name" value="Acyl-CoA_dh_N"/>
    <property type="match status" value="1"/>
</dbReference>
<dbReference type="PIRSF" id="PIRSF016578">
    <property type="entry name" value="HsaA"/>
    <property type="match status" value="1"/>
</dbReference>
<keyword evidence="3 5" id="KW-0285">Flavoprotein</keyword>
<feature type="domain" description="Acyl-CoA dehydrogenase/oxidase N-terminal" evidence="8">
    <location>
        <begin position="9"/>
        <end position="117"/>
    </location>
</feature>
<dbReference type="InterPro" id="IPR013786">
    <property type="entry name" value="AcylCoA_DH/ox_N"/>
</dbReference>
<sequence>MCACLTDDLLIQDVARRFAEAEVAPGAAKRDRTGEAPRDLLRQLGELGMLSIAVPQEAGGAGASYRALCMAIEEISRADASLGVVMSTHHSLACLPLAEHGTAEQKQRYLPALLKGEMIGAVSITESHAGSNAADIRLQARARNGAYVLSGEKQLITAGAFADLFILLASTDPDAGPKGLTCFLLPRTARGVHIGRVEDKLGLTSSGTAQLVLDEVELTDHDILGGKGNGYRILLALLSKSRLGIASQANGIARAALDAALAYAKERISFGQPIIRHQAVGFRLADMATEIEASRHLTLHAASLIDAGLSFHRESSMAKLYAGEMVERVCSKGLQTLGGNGYLRDYPLERYFRDARVCQIYEGTSDIQRMIIARSLEE</sequence>
<dbReference type="InterPro" id="IPR036250">
    <property type="entry name" value="AcylCo_DH-like_C"/>
</dbReference>
<evidence type="ECO:0000256" key="1">
    <source>
        <dbReference type="ARBA" id="ARBA00001974"/>
    </source>
</evidence>
<dbReference type="Gene3D" id="1.20.140.10">
    <property type="entry name" value="Butyryl-CoA Dehydrogenase, subunit A, domain 3"/>
    <property type="match status" value="1"/>
</dbReference>
<gene>
    <name evidence="9" type="ORF">ACFPLB_02165</name>
</gene>
<accession>A0ABW0GTU3</accession>
<evidence type="ECO:0000256" key="4">
    <source>
        <dbReference type="ARBA" id="ARBA00022827"/>
    </source>
</evidence>